<sequence length="43" mass="4973">PRNAPRWSYREQDSLVYDTEIEDNSEEGAPFANKADKEISDDN</sequence>
<accession>A0A9N9HN92</accession>
<gene>
    <name evidence="2" type="ORF">DERYTH_LOCUS12782</name>
</gene>
<feature type="region of interest" description="Disordered" evidence="1">
    <location>
        <begin position="19"/>
        <end position="43"/>
    </location>
</feature>
<dbReference type="Proteomes" id="UP000789405">
    <property type="component" value="Unassembled WGS sequence"/>
</dbReference>
<dbReference type="EMBL" id="CAJVPY010008563">
    <property type="protein sequence ID" value="CAG8697694.1"/>
    <property type="molecule type" value="Genomic_DNA"/>
</dbReference>
<evidence type="ECO:0000313" key="3">
    <source>
        <dbReference type="Proteomes" id="UP000789405"/>
    </source>
</evidence>
<feature type="compositionally biased region" description="Basic and acidic residues" evidence="1">
    <location>
        <begin position="34"/>
        <end position="43"/>
    </location>
</feature>
<reference evidence="2" key="1">
    <citation type="submission" date="2021-06" db="EMBL/GenBank/DDBJ databases">
        <authorList>
            <person name="Kallberg Y."/>
            <person name="Tangrot J."/>
            <person name="Rosling A."/>
        </authorList>
    </citation>
    <scope>NUCLEOTIDE SEQUENCE</scope>
    <source>
        <strain evidence="2">MA453B</strain>
    </source>
</reference>
<comment type="caution">
    <text evidence="2">The sequence shown here is derived from an EMBL/GenBank/DDBJ whole genome shotgun (WGS) entry which is preliminary data.</text>
</comment>
<evidence type="ECO:0000256" key="1">
    <source>
        <dbReference type="SAM" id="MobiDB-lite"/>
    </source>
</evidence>
<organism evidence="2 3">
    <name type="scientific">Dentiscutata erythropus</name>
    <dbReference type="NCBI Taxonomy" id="1348616"/>
    <lineage>
        <taxon>Eukaryota</taxon>
        <taxon>Fungi</taxon>
        <taxon>Fungi incertae sedis</taxon>
        <taxon>Mucoromycota</taxon>
        <taxon>Glomeromycotina</taxon>
        <taxon>Glomeromycetes</taxon>
        <taxon>Diversisporales</taxon>
        <taxon>Gigasporaceae</taxon>
        <taxon>Dentiscutata</taxon>
    </lineage>
</organism>
<protein>
    <submittedName>
        <fullName evidence="2">24436_t:CDS:1</fullName>
    </submittedName>
</protein>
<dbReference type="AlphaFoldDB" id="A0A9N9HN92"/>
<keyword evidence="3" id="KW-1185">Reference proteome</keyword>
<feature type="non-terminal residue" evidence="2">
    <location>
        <position position="1"/>
    </location>
</feature>
<proteinExistence type="predicted"/>
<evidence type="ECO:0000313" key="2">
    <source>
        <dbReference type="EMBL" id="CAG8697694.1"/>
    </source>
</evidence>
<name>A0A9N9HN92_9GLOM</name>